<evidence type="ECO:0000256" key="1">
    <source>
        <dbReference type="SAM" id="Phobius"/>
    </source>
</evidence>
<evidence type="ECO:0000313" key="2">
    <source>
        <dbReference type="EMBL" id="KAG8545475.1"/>
    </source>
</evidence>
<keyword evidence="1" id="KW-0472">Membrane</keyword>
<protein>
    <submittedName>
        <fullName evidence="2">Uncharacterized protein</fullName>
    </submittedName>
</protein>
<keyword evidence="1" id="KW-0812">Transmembrane</keyword>
<dbReference type="EMBL" id="WNYA01001583">
    <property type="protein sequence ID" value="KAG8545475.1"/>
    <property type="molecule type" value="Genomic_DNA"/>
</dbReference>
<reference evidence="2" key="1">
    <citation type="thesis" date="2020" institute="ProQuest LLC" country="789 East Eisenhower Parkway, Ann Arbor, MI, USA">
        <title>Comparative Genomics and Chromosome Evolution.</title>
        <authorList>
            <person name="Mudd A.B."/>
        </authorList>
    </citation>
    <scope>NUCLEOTIDE SEQUENCE</scope>
    <source>
        <strain evidence="2">237g6f4</strain>
        <tissue evidence="2">Blood</tissue>
    </source>
</reference>
<dbReference type="AlphaFoldDB" id="A0AAV6ZDY0"/>
<evidence type="ECO:0000313" key="3">
    <source>
        <dbReference type="Proteomes" id="UP000824782"/>
    </source>
</evidence>
<keyword evidence="3" id="KW-1185">Reference proteome</keyword>
<feature type="transmembrane region" description="Helical" evidence="1">
    <location>
        <begin position="12"/>
        <end position="35"/>
    </location>
</feature>
<keyword evidence="1" id="KW-1133">Transmembrane helix</keyword>
<sequence length="105" mass="11224">MAVWCTVAACGWLGGGYLLALLLIISGSLTLFLALGRRSPGISREWTVRGCITVWSRLVVGQHLLPGRLRGAVNTRGLREAIPLCRSFTPSARGVRAESPPPPTS</sequence>
<accession>A0AAV6ZDY0</accession>
<proteinExistence type="predicted"/>
<comment type="caution">
    <text evidence="2">The sequence shown here is derived from an EMBL/GenBank/DDBJ whole genome shotgun (WGS) entry which is preliminary data.</text>
</comment>
<organism evidence="2 3">
    <name type="scientific">Engystomops pustulosus</name>
    <name type="common">Tungara frog</name>
    <name type="synonym">Physalaemus pustulosus</name>
    <dbReference type="NCBI Taxonomy" id="76066"/>
    <lineage>
        <taxon>Eukaryota</taxon>
        <taxon>Metazoa</taxon>
        <taxon>Chordata</taxon>
        <taxon>Craniata</taxon>
        <taxon>Vertebrata</taxon>
        <taxon>Euteleostomi</taxon>
        <taxon>Amphibia</taxon>
        <taxon>Batrachia</taxon>
        <taxon>Anura</taxon>
        <taxon>Neobatrachia</taxon>
        <taxon>Hyloidea</taxon>
        <taxon>Leptodactylidae</taxon>
        <taxon>Leiuperinae</taxon>
        <taxon>Engystomops</taxon>
    </lineage>
</organism>
<dbReference type="Proteomes" id="UP000824782">
    <property type="component" value="Unassembled WGS sequence"/>
</dbReference>
<gene>
    <name evidence="2" type="ORF">GDO81_020779</name>
</gene>
<name>A0AAV6ZDY0_ENGPU</name>